<evidence type="ECO:0000313" key="4">
    <source>
        <dbReference type="Proteomes" id="UP001370490"/>
    </source>
</evidence>
<dbReference type="Gene3D" id="3.80.10.10">
    <property type="entry name" value="Ribonuclease Inhibitor"/>
    <property type="match status" value="1"/>
</dbReference>
<comment type="caution">
    <text evidence="3">The sequence shown here is derived from an EMBL/GenBank/DDBJ whole genome shotgun (WGS) entry which is preliminary data.</text>
</comment>
<protein>
    <submittedName>
        <fullName evidence="3">Malectin-like domain</fullName>
    </submittedName>
</protein>
<reference evidence="3 4" key="1">
    <citation type="submission" date="2023-12" db="EMBL/GenBank/DDBJ databases">
        <title>A high-quality genome assembly for Dillenia turbinata (Dilleniales).</title>
        <authorList>
            <person name="Chanderbali A."/>
        </authorList>
    </citation>
    <scope>NUCLEOTIDE SEQUENCE [LARGE SCALE GENOMIC DNA]</scope>
    <source>
        <strain evidence="3">LSX21</strain>
        <tissue evidence="3">Leaf</tissue>
    </source>
</reference>
<dbReference type="AlphaFoldDB" id="A0AAN8ULS0"/>
<dbReference type="PANTHER" id="PTHR45631:SF45">
    <property type="entry name" value="LEUCINE-RICH REPEAT (LRR) FAMILY PROTEIN"/>
    <property type="match status" value="1"/>
</dbReference>
<dbReference type="PANTHER" id="PTHR45631">
    <property type="entry name" value="OS07G0107800 PROTEIN-RELATED"/>
    <property type="match status" value="1"/>
</dbReference>
<dbReference type="InterPro" id="IPR024788">
    <property type="entry name" value="Malectin-like_Carb-bd_dom"/>
</dbReference>
<dbReference type="EMBL" id="JBAMMX010000024">
    <property type="protein sequence ID" value="KAK6916464.1"/>
    <property type="molecule type" value="Genomic_DNA"/>
</dbReference>
<dbReference type="Pfam" id="PF12819">
    <property type="entry name" value="Malectin_like"/>
    <property type="match status" value="1"/>
</dbReference>
<keyword evidence="4" id="KW-1185">Reference proteome</keyword>
<feature type="domain" description="Malectin-like" evidence="2">
    <location>
        <begin position="3"/>
        <end position="145"/>
    </location>
</feature>
<accession>A0AAN8ULS0</accession>
<comment type="subcellular location">
    <subcellularLocation>
        <location evidence="1">Membrane</location>
        <topology evidence="1">Single-pass membrane protein</topology>
    </subcellularLocation>
</comment>
<sequence length="276" mass="31334">MIFPDDQFNQNWQAFVDDNPTVESKYNITFSDFWNLPPTRVFDTTITTSRGKSLKIQWPPESLPSSNYYISVYFEDNRSPSPFSWTVFDVSINIQNFFQGLNVTTSGLHVYSPQRPLSGITEIILIPKDGIPVGPIISAGEAYQIVSYGARTLTRDVVVMEELARSLNNPPSDWSGDPCLPQNNLRTGVTCSYSQLARVSTLKQSNWHQYLRIAARKYRNFDSPCQSVDILLPFLPVVKPLHLENNWFEGQIPESLGELPKLQELYASAALQIVFF</sequence>
<evidence type="ECO:0000256" key="1">
    <source>
        <dbReference type="ARBA" id="ARBA00004167"/>
    </source>
</evidence>
<dbReference type="InterPro" id="IPR032675">
    <property type="entry name" value="LRR_dom_sf"/>
</dbReference>
<evidence type="ECO:0000313" key="3">
    <source>
        <dbReference type="EMBL" id="KAK6916464.1"/>
    </source>
</evidence>
<proteinExistence type="predicted"/>
<dbReference type="Proteomes" id="UP001370490">
    <property type="component" value="Unassembled WGS sequence"/>
</dbReference>
<evidence type="ECO:0000259" key="2">
    <source>
        <dbReference type="Pfam" id="PF12819"/>
    </source>
</evidence>
<dbReference type="GO" id="GO:0016020">
    <property type="term" value="C:membrane"/>
    <property type="evidence" value="ECO:0007669"/>
    <property type="project" value="UniProtKB-SubCell"/>
</dbReference>
<dbReference type="SUPFAM" id="SSF52058">
    <property type="entry name" value="L domain-like"/>
    <property type="match status" value="1"/>
</dbReference>
<name>A0AAN8ULS0_9MAGN</name>
<organism evidence="3 4">
    <name type="scientific">Dillenia turbinata</name>
    <dbReference type="NCBI Taxonomy" id="194707"/>
    <lineage>
        <taxon>Eukaryota</taxon>
        <taxon>Viridiplantae</taxon>
        <taxon>Streptophyta</taxon>
        <taxon>Embryophyta</taxon>
        <taxon>Tracheophyta</taxon>
        <taxon>Spermatophyta</taxon>
        <taxon>Magnoliopsida</taxon>
        <taxon>eudicotyledons</taxon>
        <taxon>Gunneridae</taxon>
        <taxon>Pentapetalae</taxon>
        <taxon>Dilleniales</taxon>
        <taxon>Dilleniaceae</taxon>
        <taxon>Dillenia</taxon>
    </lineage>
</organism>
<gene>
    <name evidence="3" type="ORF">RJ641_019325</name>
</gene>